<reference evidence="2" key="1">
    <citation type="submission" date="2017-09" db="EMBL/GenBank/DDBJ databases">
        <title>Depth-based differentiation of microbial function through sediment-hosted aquifers and enrichment of novel symbionts in the deep terrestrial subsurface.</title>
        <authorList>
            <person name="Probst A.J."/>
            <person name="Ladd B."/>
            <person name="Jarett J.K."/>
            <person name="Geller-Mcgrath D.E."/>
            <person name="Sieber C.M.K."/>
            <person name="Emerson J.B."/>
            <person name="Anantharaman K."/>
            <person name="Thomas B.C."/>
            <person name="Malmstrom R."/>
            <person name="Stieglmeier M."/>
            <person name="Klingl A."/>
            <person name="Woyke T."/>
            <person name="Ryan C.M."/>
            <person name="Banfield J.F."/>
        </authorList>
    </citation>
    <scope>NUCLEOTIDE SEQUENCE [LARGE SCALE GENOMIC DNA]</scope>
</reference>
<proteinExistence type="predicted"/>
<dbReference type="Proteomes" id="UP000228689">
    <property type="component" value="Unassembled WGS sequence"/>
</dbReference>
<evidence type="ECO:0000313" key="2">
    <source>
        <dbReference type="Proteomes" id="UP000228689"/>
    </source>
</evidence>
<sequence>MDFNKHSIRLVQQCPVCERKYHEERVQIIDEQGNSFLAYMTCTFCQSNIIVRVISMPQGLVGSAILTDLTPEEVLKFSHEENIKANDILSVHEINKKGNIIETINNLN</sequence>
<dbReference type="EMBL" id="PFMC01000080">
    <property type="protein sequence ID" value="PIY93931.1"/>
    <property type="molecule type" value="Genomic_DNA"/>
</dbReference>
<gene>
    <name evidence="1" type="ORF">COY67_03340</name>
</gene>
<comment type="caution">
    <text evidence="1">The sequence shown here is derived from an EMBL/GenBank/DDBJ whole genome shotgun (WGS) entry which is preliminary data.</text>
</comment>
<accession>A0A2M7RBI0</accession>
<evidence type="ECO:0000313" key="1">
    <source>
        <dbReference type="EMBL" id="PIY93931.1"/>
    </source>
</evidence>
<organism evidence="1 2">
    <name type="scientific">Candidatus Komeilibacteria bacterium CG_4_10_14_0_8_um_filter_37_78</name>
    <dbReference type="NCBI Taxonomy" id="1974471"/>
    <lineage>
        <taxon>Bacteria</taxon>
        <taxon>Candidatus Komeiliibacteriota</taxon>
    </lineage>
</organism>
<protein>
    <submittedName>
        <fullName evidence="1">Uncharacterized protein</fullName>
    </submittedName>
</protein>
<name>A0A2M7RBI0_9BACT</name>
<dbReference type="AlphaFoldDB" id="A0A2M7RBI0"/>